<dbReference type="PANTHER" id="PTHR46481:SF10">
    <property type="entry name" value="ZINC FINGER BED DOMAIN-CONTAINING PROTEIN 39"/>
    <property type="match status" value="1"/>
</dbReference>
<evidence type="ECO:0000313" key="7">
    <source>
        <dbReference type="Proteomes" id="UP000299102"/>
    </source>
</evidence>
<evidence type="ECO:0000256" key="3">
    <source>
        <dbReference type="ARBA" id="ARBA00022771"/>
    </source>
</evidence>
<comment type="subcellular location">
    <subcellularLocation>
        <location evidence="1">Nucleus</location>
    </subcellularLocation>
</comment>
<dbReference type="InterPro" id="IPR052035">
    <property type="entry name" value="ZnF_BED_domain_contain"/>
</dbReference>
<keyword evidence="7" id="KW-1185">Reference proteome</keyword>
<comment type="caution">
    <text evidence="6">The sequence shown here is derived from an EMBL/GenBank/DDBJ whole genome shotgun (WGS) entry which is preliminary data.</text>
</comment>
<accession>A0A4C1ZSF5</accession>
<evidence type="ECO:0000256" key="4">
    <source>
        <dbReference type="ARBA" id="ARBA00022833"/>
    </source>
</evidence>
<dbReference type="GO" id="GO:0005634">
    <property type="term" value="C:nucleus"/>
    <property type="evidence" value="ECO:0007669"/>
    <property type="project" value="UniProtKB-SubCell"/>
</dbReference>
<keyword evidence="2" id="KW-0479">Metal-binding</keyword>
<proteinExistence type="predicted"/>
<dbReference type="GO" id="GO:0008270">
    <property type="term" value="F:zinc ion binding"/>
    <property type="evidence" value="ECO:0007669"/>
    <property type="project" value="UniProtKB-KW"/>
</dbReference>
<keyword evidence="4" id="KW-0862">Zinc</keyword>
<dbReference type="OrthoDB" id="117690at2759"/>
<dbReference type="EMBL" id="BGZK01002217">
    <property type="protein sequence ID" value="GBP91861.1"/>
    <property type="molecule type" value="Genomic_DNA"/>
</dbReference>
<evidence type="ECO:0000313" key="6">
    <source>
        <dbReference type="EMBL" id="GBP91861.1"/>
    </source>
</evidence>
<dbReference type="AlphaFoldDB" id="A0A4C1ZSF5"/>
<sequence length="100" mass="11594">MNILKPKYQIPSRKYMSEVVIPEVYIKVKNAVRAEIAKAKAISITSITTDIWTCTNNLLGFFSYTAHWLDEEFGLQHRVLQMSHFRRPHTADNIRSVLSD</sequence>
<keyword evidence="3" id="KW-0863">Zinc-finger</keyword>
<evidence type="ECO:0000256" key="1">
    <source>
        <dbReference type="ARBA" id="ARBA00004123"/>
    </source>
</evidence>
<gene>
    <name evidence="6" type="primary">ZBED1</name>
    <name evidence="6" type="ORF">EVAR_80999_1</name>
</gene>
<organism evidence="6 7">
    <name type="scientific">Eumeta variegata</name>
    <name type="common">Bagworm moth</name>
    <name type="synonym">Eumeta japonica</name>
    <dbReference type="NCBI Taxonomy" id="151549"/>
    <lineage>
        <taxon>Eukaryota</taxon>
        <taxon>Metazoa</taxon>
        <taxon>Ecdysozoa</taxon>
        <taxon>Arthropoda</taxon>
        <taxon>Hexapoda</taxon>
        <taxon>Insecta</taxon>
        <taxon>Pterygota</taxon>
        <taxon>Neoptera</taxon>
        <taxon>Endopterygota</taxon>
        <taxon>Lepidoptera</taxon>
        <taxon>Glossata</taxon>
        <taxon>Ditrysia</taxon>
        <taxon>Tineoidea</taxon>
        <taxon>Psychidae</taxon>
        <taxon>Oiketicinae</taxon>
        <taxon>Eumeta</taxon>
    </lineage>
</organism>
<reference evidence="6 7" key="1">
    <citation type="journal article" date="2019" name="Commun. Biol.">
        <title>The bagworm genome reveals a unique fibroin gene that provides high tensile strength.</title>
        <authorList>
            <person name="Kono N."/>
            <person name="Nakamura H."/>
            <person name="Ohtoshi R."/>
            <person name="Tomita M."/>
            <person name="Numata K."/>
            <person name="Arakawa K."/>
        </authorList>
    </citation>
    <scope>NUCLEOTIDE SEQUENCE [LARGE SCALE GENOMIC DNA]</scope>
</reference>
<name>A0A4C1ZSF5_EUMVA</name>
<evidence type="ECO:0000256" key="5">
    <source>
        <dbReference type="ARBA" id="ARBA00023242"/>
    </source>
</evidence>
<dbReference type="Proteomes" id="UP000299102">
    <property type="component" value="Unassembled WGS sequence"/>
</dbReference>
<evidence type="ECO:0000256" key="2">
    <source>
        <dbReference type="ARBA" id="ARBA00022723"/>
    </source>
</evidence>
<keyword evidence="5" id="KW-0539">Nucleus</keyword>
<protein>
    <submittedName>
        <fullName evidence="6">Zinc finger BED domain-containing protein 1</fullName>
    </submittedName>
</protein>
<dbReference type="PANTHER" id="PTHR46481">
    <property type="entry name" value="ZINC FINGER BED DOMAIN-CONTAINING PROTEIN 4"/>
    <property type="match status" value="1"/>
</dbReference>